<dbReference type="PRINTS" id="PR00463">
    <property type="entry name" value="EP450I"/>
</dbReference>
<dbReference type="GeneID" id="118270857"/>
<evidence type="ECO:0000256" key="10">
    <source>
        <dbReference type="ARBA" id="ARBA00023002"/>
    </source>
</evidence>
<keyword evidence="7 14" id="KW-0479">Metal-binding</keyword>
<comment type="cofactor">
    <cofactor evidence="1 14">
        <name>heme</name>
        <dbReference type="ChEBI" id="CHEBI:30413"/>
    </cofactor>
</comment>
<evidence type="ECO:0000313" key="17">
    <source>
        <dbReference type="RefSeq" id="XP_050554136.1"/>
    </source>
</evidence>
<evidence type="ECO:0000256" key="13">
    <source>
        <dbReference type="ARBA" id="ARBA00023136"/>
    </source>
</evidence>
<evidence type="ECO:0000256" key="15">
    <source>
        <dbReference type="RuleBase" id="RU000461"/>
    </source>
</evidence>
<dbReference type="OrthoDB" id="3945418at2759"/>
<evidence type="ECO:0000313" key="16">
    <source>
        <dbReference type="Proteomes" id="UP000829999"/>
    </source>
</evidence>
<keyword evidence="12 15" id="KW-0503">Monooxygenase</keyword>
<dbReference type="GO" id="GO:0005789">
    <property type="term" value="C:endoplasmic reticulum membrane"/>
    <property type="evidence" value="ECO:0007669"/>
    <property type="project" value="UniProtKB-SubCell"/>
</dbReference>
<keyword evidence="11 14" id="KW-0408">Iron</keyword>
<reference evidence="17" key="1">
    <citation type="submission" date="2025-08" db="UniProtKB">
        <authorList>
            <consortium name="RefSeq"/>
        </authorList>
    </citation>
    <scope>IDENTIFICATION</scope>
    <source>
        <tissue evidence="17">Whole larval tissue</tissue>
    </source>
</reference>
<dbReference type="Proteomes" id="UP000829999">
    <property type="component" value="Chromosome 13"/>
</dbReference>
<evidence type="ECO:0000256" key="4">
    <source>
        <dbReference type="ARBA" id="ARBA00004406"/>
    </source>
</evidence>
<evidence type="ECO:0000256" key="5">
    <source>
        <dbReference type="ARBA" id="ARBA00010617"/>
    </source>
</evidence>
<dbReference type="PRINTS" id="PR00385">
    <property type="entry name" value="P450"/>
</dbReference>
<proteinExistence type="inferred from homology"/>
<comment type="function">
    <text evidence="2">May be involved in the metabolism of insect hormones and in the breakdown of synthetic insecticides.</text>
</comment>
<comment type="similarity">
    <text evidence="5 15">Belongs to the cytochrome P450 family.</text>
</comment>
<sequence>MSLLVLIVIYSVLFAIWWYWCRPRVRSPAPYPGALPIIGHIHVAFKYRNDVWSFLERLFNCVTNECVVLKMGSHNMYVVSDPDEVGVIANTSLKKSYHYSFLDNILENGLLLEDVPTWRIHRKLLNPAFNLHTLNTFQNIMNVEARSLVSQLKDKAGKGPFDVKELMVLYILRSVCRTSLGLEAKDQDTIDKEYAQAIEESMEIAVKRSFNVAVYPSFIFNRTAKGKREQELIARIKNILNSAIQKRKSDFKNNDNKQNNKTDFSDDSANSKFKPILDLMLHLSDEQEVFSDDDIRQHLNTFVFASYDTTSGVLQTVLAVLGSRPDVQERVYKEIVEVFGDNEELTKCDLPKLVYLEAVIKEVLRLYPIVPWVGRQIDTDVVFPKYTLRAGSTCILVIYNLHRHPSWGPDAKEFKPERWLNPATLPTHPNVYAPFSIGKRNCIGKQYSMMTLKLSLAHIVRKFKISSDNINNMQWKYELALKPATTALVDFKLRP</sequence>
<keyword evidence="8" id="KW-0256">Endoplasmic reticulum</keyword>
<dbReference type="InterPro" id="IPR050196">
    <property type="entry name" value="Cytochrome_P450_Monoox"/>
</dbReference>
<dbReference type="InterPro" id="IPR002401">
    <property type="entry name" value="Cyt_P450_E_grp-I"/>
</dbReference>
<dbReference type="GO" id="GO:0005506">
    <property type="term" value="F:iron ion binding"/>
    <property type="evidence" value="ECO:0007669"/>
    <property type="project" value="InterPro"/>
</dbReference>
<evidence type="ECO:0000256" key="12">
    <source>
        <dbReference type="ARBA" id="ARBA00023033"/>
    </source>
</evidence>
<evidence type="ECO:0000256" key="9">
    <source>
        <dbReference type="ARBA" id="ARBA00022848"/>
    </source>
</evidence>
<protein>
    <submittedName>
        <fullName evidence="17">Cytochrome P450 4C1-like</fullName>
    </submittedName>
</protein>
<evidence type="ECO:0000256" key="8">
    <source>
        <dbReference type="ARBA" id="ARBA00022824"/>
    </source>
</evidence>
<dbReference type="InterPro" id="IPR017972">
    <property type="entry name" value="Cyt_P450_CS"/>
</dbReference>
<keyword evidence="13" id="KW-0472">Membrane</keyword>
<evidence type="ECO:0000256" key="7">
    <source>
        <dbReference type="ARBA" id="ARBA00022723"/>
    </source>
</evidence>
<dbReference type="RefSeq" id="XP_050554136.1">
    <property type="nucleotide sequence ID" value="XM_050698179.1"/>
</dbReference>
<dbReference type="SUPFAM" id="SSF48264">
    <property type="entry name" value="Cytochrome P450"/>
    <property type="match status" value="1"/>
</dbReference>
<name>A0A9R0DWJ3_SPOFR</name>
<keyword evidence="10 15" id="KW-0560">Oxidoreductase</keyword>
<evidence type="ECO:0000256" key="14">
    <source>
        <dbReference type="PIRSR" id="PIRSR602401-1"/>
    </source>
</evidence>
<dbReference type="Pfam" id="PF00067">
    <property type="entry name" value="p450"/>
    <property type="match status" value="1"/>
</dbReference>
<dbReference type="PANTHER" id="PTHR24291">
    <property type="entry name" value="CYTOCHROME P450 FAMILY 4"/>
    <property type="match status" value="1"/>
</dbReference>
<dbReference type="PROSITE" id="PS00086">
    <property type="entry name" value="CYTOCHROME_P450"/>
    <property type="match status" value="1"/>
</dbReference>
<dbReference type="PANTHER" id="PTHR24291:SF189">
    <property type="entry name" value="CYTOCHROME P450 4C3-RELATED"/>
    <property type="match status" value="1"/>
</dbReference>
<dbReference type="GO" id="GO:0004497">
    <property type="term" value="F:monooxygenase activity"/>
    <property type="evidence" value="ECO:0007669"/>
    <property type="project" value="UniProtKB-KW"/>
</dbReference>
<comment type="subcellular location">
    <subcellularLocation>
        <location evidence="4">Endoplasmic reticulum membrane</location>
        <topology evidence="4">Peripheral membrane protein</topology>
    </subcellularLocation>
    <subcellularLocation>
        <location evidence="3">Microsome membrane</location>
        <topology evidence="3">Peripheral membrane protein</topology>
    </subcellularLocation>
</comment>
<keyword evidence="9" id="KW-0492">Microsome</keyword>
<dbReference type="AlphaFoldDB" id="A0A9R0DWJ3"/>
<evidence type="ECO:0000256" key="2">
    <source>
        <dbReference type="ARBA" id="ARBA00003690"/>
    </source>
</evidence>
<evidence type="ECO:0000256" key="3">
    <source>
        <dbReference type="ARBA" id="ARBA00004174"/>
    </source>
</evidence>
<evidence type="ECO:0000256" key="1">
    <source>
        <dbReference type="ARBA" id="ARBA00001971"/>
    </source>
</evidence>
<dbReference type="GO" id="GO:0016705">
    <property type="term" value="F:oxidoreductase activity, acting on paired donors, with incorporation or reduction of molecular oxygen"/>
    <property type="evidence" value="ECO:0007669"/>
    <property type="project" value="InterPro"/>
</dbReference>
<feature type="binding site" description="axial binding residue" evidence="14">
    <location>
        <position position="442"/>
    </location>
    <ligand>
        <name>heme</name>
        <dbReference type="ChEBI" id="CHEBI:30413"/>
    </ligand>
    <ligandPart>
        <name>Fe</name>
        <dbReference type="ChEBI" id="CHEBI:18248"/>
    </ligandPart>
</feature>
<dbReference type="Gene3D" id="1.10.630.10">
    <property type="entry name" value="Cytochrome P450"/>
    <property type="match status" value="1"/>
</dbReference>
<gene>
    <name evidence="17" type="primary">LOC118270857</name>
</gene>
<accession>A0A9R0DWJ3</accession>
<organism evidence="16 17">
    <name type="scientific">Spodoptera frugiperda</name>
    <name type="common">Fall armyworm</name>
    <dbReference type="NCBI Taxonomy" id="7108"/>
    <lineage>
        <taxon>Eukaryota</taxon>
        <taxon>Metazoa</taxon>
        <taxon>Ecdysozoa</taxon>
        <taxon>Arthropoda</taxon>
        <taxon>Hexapoda</taxon>
        <taxon>Insecta</taxon>
        <taxon>Pterygota</taxon>
        <taxon>Neoptera</taxon>
        <taxon>Endopterygota</taxon>
        <taxon>Lepidoptera</taxon>
        <taxon>Glossata</taxon>
        <taxon>Ditrysia</taxon>
        <taxon>Noctuoidea</taxon>
        <taxon>Noctuidae</taxon>
        <taxon>Amphipyrinae</taxon>
        <taxon>Spodoptera</taxon>
    </lineage>
</organism>
<evidence type="ECO:0000256" key="11">
    <source>
        <dbReference type="ARBA" id="ARBA00023004"/>
    </source>
</evidence>
<dbReference type="InterPro" id="IPR036396">
    <property type="entry name" value="Cyt_P450_sf"/>
</dbReference>
<dbReference type="GO" id="GO:0020037">
    <property type="term" value="F:heme binding"/>
    <property type="evidence" value="ECO:0007669"/>
    <property type="project" value="InterPro"/>
</dbReference>
<keyword evidence="16" id="KW-1185">Reference proteome</keyword>
<evidence type="ECO:0000256" key="6">
    <source>
        <dbReference type="ARBA" id="ARBA00022617"/>
    </source>
</evidence>
<keyword evidence="6 14" id="KW-0349">Heme</keyword>
<dbReference type="InterPro" id="IPR001128">
    <property type="entry name" value="Cyt_P450"/>
</dbReference>